<evidence type="ECO:0000256" key="2">
    <source>
        <dbReference type="ARBA" id="ARBA00011900"/>
    </source>
</evidence>
<comment type="catalytic activity">
    <reaction evidence="6">
        <text>a 2'-deoxyadenosine in DNA + S-adenosyl-L-methionine = an N(6)-methyl-2'-deoxyadenosine in DNA + S-adenosyl-L-homocysteine + H(+)</text>
        <dbReference type="Rhea" id="RHEA:15197"/>
        <dbReference type="Rhea" id="RHEA-COMP:12418"/>
        <dbReference type="Rhea" id="RHEA-COMP:12419"/>
        <dbReference type="ChEBI" id="CHEBI:15378"/>
        <dbReference type="ChEBI" id="CHEBI:57856"/>
        <dbReference type="ChEBI" id="CHEBI:59789"/>
        <dbReference type="ChEBI" id="CHEBI:90615"/>
        <dbReference type="ChEBI" id="CHEBI:90616"/>
        <dbReference type="EC" id="2.1.1.72"/>
    </reaction>
</comment>
<evidence type="ECO:0000256" key="4">
    <source>
        <dbReference type="ARBA" id="ARBA00022679"/>
    </source>
</evidence>
<dbReference type="GO" id="GO:0008170">
    <property type="term" value="F:N-methyltransferase activity"/>
    <property type="evidence" value="ECO:0007669"/>
    <property type="project" value="InterPro"/>
</dbReference>
<dbReference type="OrthoDB" id="9816043at2"/>
<evidence type="ECO:0000313" key="8">
    <source>
        <dbReference type="EMBL" id="GEO02073.1"/>
    </source>
</evidence>
<evidence type="ECO:0000256" key="1">
    <source>
        <dbReference type="ARBA" id="ARBA00006594"/>
    </source>
</evidence>
<comment type="caution">
    <text evidence="8">The sequence shown here is derived from an EMBL/GenBank/DDBJ whole genome shotgun (WGS) entry which is preliminary data.</text>
</comment>
<evidence type="ECO:0000313" key="9">
    <source>
        <dbReference type="Proteomes" id="UP000321464"/>
    </source>
</evidence>
<dbReference type="Gene3D" id="3.40.50.150">
    <property type="entry name" value="Vaccinia Virus protein VP39"/>
    <property type="match status" value="1"/>
</dbReference>
<dbReference type="EMBL" id="BJYR01000033">
    <property type="protein sequence ID" value="GEO02073.1"/>
    <property type="molecule type" value="Genomic_DNA"/>
</dbReference>
<organism evidence="8 9">
    <name type="scientific">Novosphingobium sediminis</name>
    <dbReference type="NCBI Taxonomy" id="707214"/>
    <lineage>
        <taxon>Bacteria</taxon>
        <taxon>Pseudomonadati</taxon>
        <taxon>Pseudomonadota</taxon>
        <taxon>Alphaproteobacteria</taxon>
        <taxon>Sphingomonadales</taxon>
        <taxon>Sphingomonadaceae</taxon>
        <taxon>Novosphingobium</taxon>
    </lineage>
</organism>
<dbReference type="PRINTS" id="PR00506">
    <property type="entry name" value="D21N6MTFRASE"/>
</dbReference>
<dbReference type="GO" id="GO:0032259">
    <property type="term" value="P:methylation"/>
    <property type="evidence" value="ECO:0007669"/>
    <property type="project" value="UniProtKB-KW"/>
</dbReference>
<dbReference type="Proteomes" id="UP000321464">
    <property type="component" value="Unassembled WGS sequence"/>
</dbReference>
<accession>A0A512AQT7</accession>
<dbReference type="GO" id="GO:0009007">
    <property type="term" value="F:site-specific DNA-methyltransferase (adenine-specific) activity"/>
    <property type="evidence" value="ECO:0007669"/>
    <property type="project" value="UniProtKB-EC"/>
</dbReference>
<evidence type="ECO:0000256" key="5">
    <source>
        <dbReference type="ARBA" id="ARBA00022691"/>
    </source>
</evidence>
<evidence type="ECO:0000256" key="6">
    <source>
        <dbReference type="ARBA" id="ARBA00047942"/>
    </source>
</evidence>
<protein>
    <recommendedName>
        <fullName evidence="2">site-specific DNA-methyltransferase (adenine-specific)</fullName>
        <ecNumber evidence="2">2.1.1.72</ecNumber>
    </recommendedName>
</protein>
<dbReference type="EC" id="2.1.1.72" evidence="2"/>
<dbReference type="AlphaFoldDB" id="A0A512AQT7"/>
<sequence length="1036" mass="117004">MSKFDELVAKLREIFQIDRPELDFGVYRILNARADEINEYLTKRLREQVGAALATGSAAYMEAQQRELEEAIKAAQALGADPETLPKVKELRAAIAGAASGASDHENAVFSHLLAFFSRYYDKGDFISQRRYKGDTYAIPYAGEEVVLHWANKDQYYTKSGEAFSNYGFKLPDGRAVRFQLIAADTAKDNRKDNDKDRRFALAEARTVTRIDDEGEPYEEEIVPIAEEDGDLVIRFEYRAFPAKTKQESLVDAAVQAVLAEEAVKASWLDLTTRAPTDKNLQRTVLEKHLTTYTQKNTADYFIHKDLGTFLRRELDFYIKNEVMNLDDVQDAKSFAAIEANLRMIQCLRAIAQDLITFLASIEDFQKKLWLKKKFVVAAHYCVTLDRVPEALYARIAANPRQWAQWHDLGMRDSAAPGTAADLKAQPYLMVDTALFDVAFRADLLKAISNLDASIDGLLVSGDNFQALTLITERYREKVKCTYIDPPYNTDASAIDYKNGYKSACWATLLESRLRAGQNLLAQNGVLLAAIDDAQFRELSFITESVFHKILGTFAVRANPSGRPTKTGYSVSHEYMIVAGRSDKSSIGRLPPTDAQRARFNQIDDEGPFEWRNLRREGSNSDRTDRSRLYYPIYLSGQTIRVPKMEWSEENDAWTVLEDPRPDETVVWPDNDEGDQKTWRWEGDTVMSSLGQLAVRKDRSKKDYVYYKRRPNDDGVVSVSTWADAKHSATEHGSNFLKNYFSGKSFSYPKSIHVVTDAIYIGGASDRRSLTLDYFAGSGTTGHAVINLNRADKGYRKYILVEQGQYFETVVKPRMQKVVYSAGWIDGKPESLDGISHAFKVLKIESYEDTLNNLTLKRAPAQQGLLDRMDEGARDEYLMRYMLDVEGRGSLLSVEDFAKPFDYELDIAVDSAGASERAKVDLLETFNYLIGLTVKTIDIQLARGFATVEGTLPDGKRTLILWRDCEKLDYDGLTKLCDRLAINPGDNEYDVVYVNGDHNLPTKLQASEADGGGEKELNIRQIEPEFLARMFDVADA</sequence>
<feature type="domain" description="DNA methylase N-4/N-6" evidence="7">
    <location>
        <begin position="479"/>
        <end position="807"/>
    </location>
</feature>
<keyword evidence="9" id="KW-1185">Reference proteome</keyword>
<keyword evidence="5" id="KW-0949">S-adenosyl-L-methionine</keyword>
<dbReference type="RefSeq" id="WP_147161316.1">
    <property type="nucleotide sequence ID" value="NZ_BJYR01000033.1"/>
</dbReference>
<name>A0A512AQT7_9SPHN</name>
<evidence type="ECO:0000259" key="7">
    <source>
        <dbReference type="Pfam" id="PF01555"/>
    </source>
</evidence>
<dbReference type="Pfam" id="PF01555">
    <property type="entry name" value="N6_N4_Mtase"/>
    <property type="match status" value="1"/>
</dbReference>
<dbReference type="GO" id="GO:0003677">
    <property type="term" value="F:DNA binding"/>
    <property type="evidence" value="ECO:0007669"/>
    <property type="project" value="InterPro"/>
</dbReference>
<dbReference type="InterPro" id="IPR002941">
    <property type="entry name" value="DNA_methylase_N4/N6"/>
</dbReference>
<evidence type="ECO:0000256" key="3">
    <source>
        <dbReference type="ARBA" id="ARBA00022603"/>
    </source>
</evidence>
<proteinExistence type="inferred from homology"/>
<comment type="similarity">
    <text evidence="1">Belongs to the N(4)/N(6)-methyltransferase family.</text>
</comment>
<keyword evidence="3 8" id="KW-0489">Methyltransferase</keyword>
<dbReference type="InterPro" id="IPR029063">
    <property type="entry name" value="SAM-dependent_MTases_sf"/>
</dbReference>
<reference evidence="8 9" key="1">
    <citation type="submission" date="2019-07" db="EMBL/GenBank/DDBJ databases">
        <title>Whole genome shotgun sequence of Novosphingobium sediminis NBRC 106119.</title>
        <authorList>
            <person name="Hosoyama A."/>
            <person name="Uohara A."/>
            <person name="Ohji S."/>
            <person name="Ichikawa N."/>
        </authorList>
    </citation>
    <scope>NUCLEOTIDE SEQUENCE [LARGE SCALE GENOMIC DNA]</scope>
    <source>
        <strain evidence="8 9">NBRC 106119</strain>
    </source>
</reference>
<dbReference type="InterPro" id="IPR002295">
    <property type="entry name" value="N4/N6-MTase_EcoPI_Mod-like"/>
</dbReference>
<keyword evidence="4 8" id="KW-0808">Transferase</keyword>
<gene>
    <name evidence="8" type="ORF">NSE01_39050</name>
</gene>
<dbReference type="SUPFAM" id="SSF53335">
    <property type="entry name" value="S-adenosyl-L-methionine-dependent methyltransferases"/>
    <property type="match status" value="1"/>
</dbReference>